<name>X1HLY4_9ZZZZ</name>
<organism evidence="2">
    <name type="scientific">marine sediment metagenome</name>
    <dbReference type="NCBI Taxonomy" id="412755"/>
    <lineage>
        <taxon>unclassified sequences</taxon>
        <taxon>metagenomes</taxon>
        <taxon>ecological metagenomes</taxon>
    </lineage>
</organism>
<keyword evidence="1" id="KW-1133">Transmembrane helix</keyword>
<reference evidence="2" key="1">
    <citation type="journal article" date="2014" name="Front. Microbiol.">
        <title>High frequency of phylogenetically diverse reductive dehalogenase-homologous genes in deep subseafloor sedimentary metagenomes.</title>
        <authorList>
            <person name="Kawai M."/>
            <person name="Futagami T."/>
            <person name="Toyoda A."/>
            <person name="Takaki Y."/>
            <person name="Nishi S."/>
            <person name="Hori S."/>
            <person name="Arai W."/>
            <person name="Tsubouchi T."/>
            <person name="Morono Y."/>
            <person name="Uchiyama I."/>
            <person name="Ito T."/>
            <person name="Fujiyama A."/>
            <person name="Inagaki F."/>
            <person name="Takami H."/>
        </authorList>
    </citation>
    <scope>NUCLEOTIDE SEQUENCE</scope>
    <source>
        <strain evidence="2">Expedition CK06-06</strain>
    </source>
</reference>
<dbReference type="AlphaFoldDB" id="X1HLY4"/>
<sequence length="166" mass="19259">MNRLATIFFLVLVQSPAFSHATKPLTQKDTIVIKDTLIIIQEIPDSETVKTYQQILEKTNKQLNLWWNPYVLIIGILGVFFTVMAILAAIIIFRQSKESKQLIENSMAKHKIALDNLISEKQKQFKLYETNFDNLILEYNEKMKSAKPELINELTEFISNLKTKQI</sequence>
<protein>
    <submittedName>
        <fullName evidence="2">Uncharacterized protein</fullName>
    </submittedName>
</protein>
<comment type="caution">
    <text evidence="2">The sequence shown here is derived from an EMBL/GenBank/DDBJ whole genome shotgun (WGS) entry which is preliminary data.</text>
</comment>
<proteinExistence type="predicted"/>
<feature type="transmembrane region" description="Helical" evidence="1">
    <location>
        <begin position="70"/>
        <end position="93"/>
    </location>
</feature>
<feature type="non-terminal residue" evidence="2">
    <location>
        <position position="166"/>
    </location>
</feature>
<dbReference type="EMBL" id="BARU01016980">
    <property type="protein sequence ID" value="GAH54859.1"/>
    <property type="molecule type" value="Genomic_DNA"/>
</dbReference>
<evidence type="ECO:0000313" key="2">
    <source>
        <dbReference type="EMBL" id="GAH54859.1"/>
    </source>
</evidence>
<accession>X1HLY4</accession>
<keyword evidence="1" id="KW-0812">Transmembrane</keyword>
<evidence type="ECO:0000256" key="1">
    <source>
        <dbReference type="SAM" id="Phobius"/>
    </source>
</evidence>
<keyword evidence="1" id="KW-0472">Membrane</keyword>
<gene>
    <name evidence="2" type="ORF">S03H2_28186</name>
</gene>